<feature type="region of interest" description="Disordered" evidence="1">
    <location>
        <begin position="172"/>
        <end position="217"/>
    </location>
</feature>
<evidence type="ECO:0000256" key="1">
    <source>
        <dbReference type="SAM" id="MobiDB-lite"/>
    </source>
</evidence>
<feature type="compositionally biased region" description="Basic and acidic residues" evidence="1">
    <location>
        <begin position="177"/>
        <end position="188"/>
    </location>
</feature>
<feature type="compositionally biased region" description="Polar residues" evidence="1">
    <location>
        <begin position="189"/>
        <end position="209"/>
    </location>
</feature>
<accession>A0A8S9ZF14</accession>
<organism evidence="2 3">
    <name type="scientific">Meloidogyne graminicola</name>
    <dbReference type="NCBI Taxonomy" id="189291"/>
    <lineage>
        <taxon>Eukaryota</taxon>
        <taxon>Metazoa</taxon>
        <taxon>Ecdysozoa</taxon>
        <taxon>Nematoda</taxon>
        <taxon>Chromadorea</taxon>
        <taxon>Rhabditida</taxon>
        <taxon>Tylenchina</taxon>
        <taxon>Tylenchomorpha</taxon>
        <taxon>Tylenchoidea</taxon>
        <taxon>Meloidogynidae</taxon>
        <taxon>Meloidogyninae</taxon>
        <taxon>Meloidogyne</taxon>
    </lineage>
</organism>
<reference evidence="2" key="1">
    <citation type="journal article" date="2020" name="Ecol. Evol.">
        <title>Genome structure and content of the rice root-knot nematode (Meloidogyne graminicola).</title>
        <authorList>
            <person name="Phan N.T."/>
            <person name="Danchin E.G.J."/>
            <person name="Klopp C."/>
            <person name="Perfus-Barbeoch L."/>
            <person name="Kozlowski D.K."/>
            <person name="Koutsovoulos G.D."/>
            <person name="Lopez-Roques C."/>
            <person name="Bouchez O."/>
            <person name="Zahm M."/>
            <person name="Besnard G."/>
            <person name="Bellafiore S."/>
        </authorList>
    </citation>
    <scope>NUCLEOTIDE SEQUENCE</scope>
    <source>
        <strain evidence="2">VN-18</strain>
    </source>
</reference>
<dbReference type="AlphaFoldDB" id="A0A8S9ZF14"/>
<evidence type="ECO:0000313" key="3">
    <source>
        <dbReference type="Proteomes" id="UP000605970"/>
    </source>
</evidence>
<comment type="caution">
    <text evidence="2">The sequence shown here is derived from an EMBL/GenBank/DDBJ whole genome shotgun (WGS) entry which is preliminary data.</text>
</comment>
<dbReference type="OrthoDB" id="5891915at2759"/>
<dbReference type="EMBL" id="JABEBT010000119">
    <property type="protein sequence ID" value="KAF7631082.1"/>
    <property type="molecule type" value="Genomic_DNA"/>
</dbReference>
<protein>
    <submittedName>
        <fullName evidence="2">Uncharacterized protein</fullName>
    </submittedName>
</protein>
<dbReference type="Proteomes" id="UP000605970">
    <property type="component" value="Unassembled WGS sequence"/>
</dbReference>
<sequence>MEDHQNYLPLSIENNKGIYKPKKEYYTGELFNNNNTKQLNYRSSSAERIGGITIVPIRREATLPARRFHSELRTRERNDDNYGYITKQQKTFGNNLYFDSTFDKRKYEERPQTNFDFWRDRYRMEAISEPNTNLTTSYTINYPNGNTTAAEYSSFQQNADNEGGIMKHFQHTKHQQNQREYREWHSGDKQQQQRRSAADSYTTMGTLRNSAEERQSRKAIEYNQKQVEGEHHRHYNGQNYLYYDSGNYKNKNKNEEKWQRNKSSERWYDGRKQREEYIDQRHYRKIRFCCFDIFWPPGGIKQTYYRPSPKQKINKSISQQPSPIPLEHRPFYTI</sequence>
<proteinExistence type="predicted"/>
<evidence type="ECO:0000313" key="2">
    <source>
        <dbReference type="EMBL" id="KAF7631082.1"/>
    </source>
</evidence>
<name>A0A8S9ZF14_9BILA</name>
<gene>
    <name evidence="2" type="ORF">Mgra_00008672</name>
</gene>
<keyword evidence="3" id="KW-1185">Reference proteome</keyword>